<organism evidence="2 4">
    <name type="scientific">Flavobacterium gawalongense</name>
    <dbReference type="NCBI Taxonomy" id="2594432"/>
    <lineage>
        <taxon>Bacteria</taxon>
        <taxon>Pseudomonadati</taxon>
        <taxon>Bacteroidota</taxon>
        <taxon>Flavobacteriia</taxon>
        <taxon>Flavobacteriales</taxon>
        <taxon>Flavobacteriaceae</taxon>
        <taxon>Flavobacterium</taxon>
    </lineage>
</organism>
<dbReference type="Proteomes" id="UP000318669">
    <property type="component" value="Unassembled WGS sequence"/>
</dbReference>
<accession>A0A553BTT2</accession>
<dbReference type="EMBL" id="VJZN01000008">
    <property type="protein sequence ID" value="TRX07476.1"/>
    <property type="molecule type" value="Genomic_DNA"/>
</dbReference>
<dbReference type="EMBL" id="VJZL01000006">
    <property type="protein sequence ID" value="TRX11649.1"/>
    <property type="molecule type" value="Genomic_DNA"/>
</dbReference>
<evidence type="ECO:0000313" key="3">
    <source>
        <dbReference type="Proteomes" id="UP000318528"/>
    </source>
</evidence>
<protein>
    <submittedName>
        <fullName evidence="2">Uncharacterized protein</fullName>
    </submittedName>
</protein>
<evidence type="ECO:0000313" key="1">
    <source>
        <dbReference type="EMBL" id="TRX07476.1"/>
    </source>
</evidence>
<dbReference type="Proteomes" id="UP000318528">
    <property type="component" value="Unassembled WGS sequence"/>
</dbReference>
<dbReference type="RefSeq" id="WP_143387005.1">
    <property type="nucleotide sequence ID" value="NZ_VJZL01000006.1"/>
</dbReference>
<evidence type="ECO:0000313" key="4">
    <source>
        <dbReference type="Proteomes" id="UP000318669"/>
    </source>
</evidence>
<proteinExistence type="predicted"/>
<dbReference type="OrthoDB" id="1366083at2"/>
<evidence type="ECO:0000313" key="2">
    <source>
        <dbReference type="EMBL" id="TRX11649.1"/>
    </source>
</evidence>
<sequence>MNVETQRKNIVHRILDVSNSRLLSKIEALLDDEIYTYTTSGKPLSVKEYENHLNQIMIASDSGEKGYTTEEARSNIVRK</sequence>
<comment type="caution">
    <text evidence="2">The sequence shown here is derived from an EMBL/GenBank/DDBJ whole genome shotgun (WGS) entry which is preliminary data.</text>
</comment>
<reference evidence="3 4" key="1">
    <citation type="submission" date="2019-07" db="EMBL/GenBank/DDBJ databases">
        <title>Novel species of Flavobacterium.</title>
        <authorList>
            <person name="Liu Q."/>
            <person name="Xin Y.-H."/>
        </authorList>
    </citation>
    <scope>NUCLEOTIDE SEQUENCE [LARGE SCALE GENOMIC DNA]</scope>
    <source>
        <strain evidence="1 3">GSP39</strain>
        <strain evidence="2 4">GSR22</strain>
    </source>
</reference>
<gene>
    <name evidence="2" type="ORF">FNW11_05540</name>
    <name evidence="1" type="ORF">FNW12_06485</name>
</gene>
<keyword evidence="3" id="KW-1185">Reference proteome</keyword>
<dbReference type="AlphaFoldDB" id="A0A553BTT2"/>
<name>A0A553BTT2_9FLAO</name>